<name>A0A6I9VZZ2_9HYME</name>
<evidence type="ECO:0000313" key="2">
    <source>
        <dbReference type="RefSeq" id="XP_011631622.1"/>
    </source>
</evidence>
<dbReference type="GeneID" id="105423544"/>
<accession>A0A6I9VZZ2</accession>
<sequence length="102" mass="11166">MSYSVTAPRAIFPCLGHSTEVLEIGARRLRCQLFDDAHKSVGVSAGTAALGCGGAVAQDGGWRGYANARGARWRVAWVRQRMWRWRGAGCVAKLDVYVYVVH</sequence>
<proteinExistence type="predicted"/>
<organism evidence="1 2">
    <name type="scientific">Pogonomyrmex barbatus</name>
    <name type="common">red harvester ant</name>
    <dbReference type="NCBI Taxonomy" id="144034"/>
    <lineage>
        <taxon>Eukaryota</taxon>
        <taxon>Metazoa</taxon>
        <taxon>Ecdysozoa</taxon>
        <taxon>Arthropoda</taxon>
        <taxon>Hexapoda</taxon>
        <taxon>Insecta</taxon>
        <taxon>Pterygota</taxon>
        <taxon>Neoptera</taxon>
        <taxon>Endopterygota</taxon>
        <taxon>Hymenoptera</taxon>
        <taxon>Apocrita</taxon>
        <taxon>Aculeata</taxon>
        <taxon>Formicoidea</taxon>
        <taxon>Formicidae</taxon>
        <taxon>Myrmicinae</taxon>
        <taxon>Pogonomyrmex</taxon>
    </lineage>
</organism>
<keyword evidence="1" id="KW-1185">Reference proteome</keyword>
<dbReference type="KEGG" id="pbar:105423544"/>
<dbReference type="Proteomes" id="UP000504615">
    <property type="component" value="Unplaced"/>
</dbReference>
<dbReference type="AlphaFoldDB" id="A0A6I9VZZ2"/>
<evidence type="ECO:0000313" key="1">
    <source>
        <dbReference type="Proteomes" id="UP000504615"/>
    </source>
</evidence>
<gene>
    <name evidence="2" type="primary">LOC105423544</name>
</gene>
<protein>
    <submittedName>
        <fullName evidence="2">Uncharacterized protein LOC105423544</fullName>
    </submittedName>
</protein>
<dbReference type="RefSeq" id="XP_011631622.1">
    <property type="nucleotide sequence ID" value="XM_011633320.2"/>
</dbReference>
<reference evidence="2" key="1">
    <citation type="submission" date="2025-08" db="UniProtKB">
        <authorList>
            <consortium name="RefSeq"/>
        </authorList>
    </citation>
    <scope>IDENTIFICATION</scope>
</reference>